<evidence type="ECO:0000256" key="16">
    <source>
        <dbReference type="ARBA" id="ARBA00023286"/>
    </source>
</evidence>
<evidence type="ECO:0000256" key="3">
    <source>
        <dbReference type="ARBA" id="ARBA00022475"/>
    </source>
</evidence>
<keyword evidence="11 23" id="KW-0472">Membrane</keyword>
<evidence type="ECO:0000256" key="1">
    <source>
        <dbReference type="ARBA" id="ARBA00004651"/>
    </source>
</evidence>
<evidence type="ECO:0000256" key="24">
    <source>
        <dbReference type="SAM" id="MobiDB-lite"/>
    </source>
</evidence>
<evidence type="ECO:0000256" key="13">
    <source>
        <dbReference type="ARBA" id="ARBA00023170"/>
    </source>
</evidence>
<evidence type="ECO:0000256" key="2">
    <source>
        <dbReference type="ARBA" id="ARBA00022448"/>
    </source>
</evidence>
<dbReference type="Pfam" id="PF00060">
    <property type="entry name" value="Lig_chan"/>
    <property type="match status" value="1"/>
</dbReference>
<dbReference type="Pfam" id="PF10613">
    <property type="entry name" value="Lig_chan-Glu_bd"/>
    <property type="match status" value="1"/>
</dbReference>
<keyword evidence="17 23" id="KW-0407">Ion channel</keyword>
<keyword evidence="14" id="KW-0325">Glycoprotein</keyword>
<reference evidence="27" key="3">
    <citation type="submission" date="2025-09" db="UniProtKB">
        <authorList>
            <consortium name="Ensembl"/>
        </authorList>
    </citation>
    <scope>IDENTIFICATION</scope>
</reference>
<feature type="chain" id="PRO_5044048550" description="Glutamate receptor" evidence="23">
    <location>
        <begin position="36"/>
        <end position="1163"/>
    </location>
</feature>
<feature type="binding site" evidence="20">
    <location>
        <position position="662"/>
    </location>
    <ligand>
        <name>L-glutamate</name>
        <dbReference type="ChEBI" id="CHEBI:29985"/>
    </ligand>
</feature>
<keyword evidence="5 23" id="KW-0732">Signal</keyword>
<comment type="subcellular location">
    <subcellularLocation>
        <location evidence="1">Cell membrane</location>
        <topology evidence="1">Multi-pass membrane protein</topology>
    </subcellularLocation>
    <subcellularLocation>
        <location evidence="23">Postsynaptic cell membrane</location>
        <topology evidence="23">Multi-pass membrane protein</topology>
    </subcellularLocation>
</comment>
<dbReference type="InterPro" id="IPR028082">
    <property type="entry name" value="Peripla_BP_I"/>
</dbReference>
<dbReference type="PRINTS" id="PR00177">
    <property type="entry name" value="NMDARECEPTOR"/>
</dbReference>
<keyword evidence="10 23" id="KW-0406">Ion transport</keyword>
<dbReference type="FunFam" id="3.40.190.10:FF:000066">
    <property type="entry name" value="Glutamate receptor ionotropic, NMDA 3A"/>
    <property type="match status" value="1"/>
</dbReference>
<feature type="region of interest" description="Disordered" evidence="24">
    <location>
        <begin position="1063"/>
        <end position="1111"/>
    </location>
</feature>
<evidence type="ECO:0000256" key="22">
    <source>
        <dbReference type="PIRSR" id="PIRSR601508-3"/>
    </source>
</evidence>
<evidence type="ECO:0000256" key="11">
    <source>
        <dbReference type="ARBA" id="ARBA00023136"/>
    </source>
</evidence>
<dbReference type="GeneTree" id="ENSGT00940000158571"/>
<dbReference type="Gene3D" id="3.40.50.2300">
    <property type="match status" value="2"/>
</dbReference>
<dbReference type="SMART" id="SM00079">
    <property type="entry name" value="PBPe"/>
    <property type="match status" value="1"/>
</dbReference>
<keyword evidence="2 23" id="KW-0813">Transport</keyword>
<feature type="site" description="Interaction with the cone snail toxin Con-ikot-ikot" evidence="21">
    <location>
        <position position="836"/>
    </location>
</feature>
<dbReference type="GO" id="GO:0015276">
    <property type="term" value="F:ligand-gated monoatomic ion channel activity"/>
    <property type="evidence" value="ECO:0007669"/>
    <property type="project" value="InterPro"/>
</dbReference>
<accession>A0AAZ3NSK3</accession>
<keyword evidence="13 23" id="KW-0675">Receptor</keyword>
<evidence type="ECO:0000256" key="14">
    <source>
        <dbReference type="ARBA" id="ARBA00023180"/>
    </source>
</evidence>
<reference evidence="27" key="2">
    <citation type="submission" date="2025-08" db="UniProtKB">
        <authorList>
            <consortium name="Ensembl"/>
        </authorList>
    </citation>
    <scope>IDENTIFICATION</scope>
</reference>
<evidence type="ECO:0000313" key="27">
    <source>
        <dbReference type="Ensembl" id="ENSOTSP00005107437.1"/>
    </source>
</evidence>
<organism evidence="27 28">
    <name type="scientific">Oncorhynchus tshawytscha</name>
    <name type="common">Chinook salmon</name>
    <name type="synonym">Salmo tshawytscha</name>
    <dbReference type="NCBI Taxonomy" id="74940"/>
    <lineage>
        <taxon>Eukaryota</taxon>
        <taxon>Metazoa</taxon>
        <taxon>Chordata</taxon>
        <taxon>Craniata</taxon>
        <taxon>Vertebrata</taxon>
        <taxon>Euteleostomi</taxon>
        <taxon>Actinopterygii</taxon>
        <taxon>Neopterygii</taxon>
        <taxon>Teleostei</taxon>
        <taxon>Protacanthopterygii</taxon>
        <taxon>Salmoniformes</taxon>
        <taxon>Salmonidae</taxon>
        <taxon>Salmoninae</taxon>
        <taxon>Oncorhynchus</taxon>
    </lineage>
</organism>
<feature type="transmembrane region" description="Helical" evidence="23">
    <location>
        <begin position="745"/>
        <end position="763"/>
    </location>
</feature>
<dbReference type="PANTHER" id="PTHR18966">
    <property type="entry name" value="IONOTROPIC GLUTAMATE RECEPTOR"/>
    <property type="match status" value="1"/>
</dbReference>
<dbReference type="SUPFAM" id="SSF53822">
    <property type="entry name" value="Periplasmic binding protein-like I"/>
    <property type="match status" value="1"/>
</dbReference>
<feature type="binding site" evidence="20">
    <location>
        <position position="667"/>
    </location>
    <ligand>
        <name>L-glutamate</name>
        <dbReference type="ChEBI" id="CHEBI:29985"/>
    </ligand>
</feature>
<protein>
    <recommendedName>
        <fullName evidence="23">Glutamate receptor</fullName>
    </recommendedName>
</protein>
<dbReference type="Proteomes" id="UP000694402">
    <property type="component" value="Unassembled WGS sequence"/>
</dbReference>
<evidence type="ECO:0000256" key="6">
    <source>
        <dbReference type="ARBA" id="ARBA00022837"/>
    </source>
</evidence>
<keyword evidence="3 23" id="KW-1003">Cell membrane</keyword>
<evidence type="ECO:0000256" key="5">
    <source>
        <dbReference type="ARBA" id="ARBA00022729"/>
    </source>
</evidence>
<evidence type="ECO:0000256" key="18">
    <source>
        <dbReference type="ARBA" id="ARBA00036239"/>
    </source>
</evidence>
<evidence type="ECO:0000259" key="26">
    <source>
        <dbReference type="SMART" id="SM00918"/>
    </source>
</evidence>
<dbReference type="SUPFAM" id="SSF53850">
    <property type="entry name" value="Periplasmic binding protein-like II"/>
    <property type="match status" value="1"/>
</dbReference>
<comment type="function">
    <text evidence="23">Receptor for glutamate that functions as a ligand-gated ion channel in the central nervous system and plays an important role in excitatory synaptic transmission. L-glutamate acts as an excitatory neurotransmitter at many synapses in the central nervous system.</text>
</comment>
<feature type="transmembrane region" description="Helical" evidence="23">
    <location>
        <begin position="963"/>
        <end position="985"/>
    </location>
</feature>
<evidence type="ECO:0000256" key="15">
    <source>
        <dbReference type="ARBA" id="ARBA00023257"/>
    </source>
</evidence>
<keyword evidence="16 23" id="KW-1071">Ligand-gated ion channel</keyword>
<dbReference type="InterPro" id="IPR019594">
    <property type="entry name" value="Glu/Gly-bd"/>
</dbReference>
<reference evidence="28" key="1">
    <citation type="journal article" date="2018" name="PLoS ONE">
        <title>Chinook salmon (Oncorhynchus tshawytscha) genome and transcriptome.</title>
        <authorList>
            <person name="Christensen K.A."/>
            <person name="Leong J.S."/>
            <person name="Sakhrani D."/>
            <person name="Biagi C.A."/>
            <person name="Minkley D.R."/>
            <person name="Withler R.E."/>
            <person name="Rondeau E.B."/>
            <person name="Koop B.F."/>
            <person name="Devlin R.H."/>
        </authorList>
    </citation>
    <scope>NUCLEOTIDE SEQUENCE [LARGE SCALE GENOMIC DNA]</scope>
</reference>
<dbReference type="SMART" id="SM00918">
    <property type="entry name" value="Lig_chan-Glu_bd"/>
    <property type="match status" value="1"/>
</dbReference>
<dbReference type="InterPro" id="IPR001508">
    <property type="entry name" value="Iono_Glu_rcpt_met"/>
</dbReference>
<keyword evidence="15 23" id="KW-0628">Postsynaptic cell membrane</keyword>
<evidence type="ECO:0000256" key="4">
    <source>
        <dbReference type="ARBA" id="ARBA00022692"/>
    </source>
</evidence>
<feature type="region of interest" description="Disordered" evidence="24">
    <location>
        <begin position="1142"/>
        <end position="1163"/>
    </location>
</feature>
<evidence type="ECO:0000313" key="28">
    <source>
        <dbReference type="Proteomes" id="UP000694402"/>
    </source>
</evidence>
<dbReference type="Gene3D" id="3.40.190.10">
    <property type="entry name" value="Periplasmic binding protein-like II"/>
    <property type="match status" value="3"/>
</dbReference>
<dbReference type="InterPro" id="IPR015683">
    <property type="entry name" value="Ionotropic_Glu_rcpt"/>
</dbReference>
<evidence type="ECO:0000256" key="12">
    <source>
        <dbReference type="ARBA" id="ARBA00023157"/>
    </source>
</evidence>
<feature type="domain" description="Ionotropic glutamate receptor L-glutamate and glycine-binding" evidence="26">
    <location>
        <begin position="598"/>
        <end position="651"/>
    </location>
</feature>
<dbReference type="GO" id="GO:0045211">
    <property type="term" value="C:postsynaptic membrane"/>
    <property type="evidence" value="ECO:0007669"/>
    <property type="project" value="UniProtKB-SubCell"/>
</dbReference>
<dbReference type="Ensembl" id="ENSOTST00005173386.1">
    <property type="protein sequence ID" value="ENSOTSP00005107437.1"/>
    <property type="gene ID" value="ENSOTSG00005071549.1"/>
</dbReference>
<keyword evidence="12 22" id="KW-1015">Disulfide bond</keyword>
<keyword evidence="9 23" id="KW-0770">Synapse</keyword>
<evidence type="ECO:0000256" key="7">
    <source>
        <dbReference type="ARBA" id="ARBA00022842"/>
    </source>
</evidence>
<feature type="signal peptide" evidence="23">
    <location>
        <begin position="1"/>
        <end position="35"/>
    </location>
</feature>
<evidence type="ECO:0000256" key="8">
    <source>
        <dbReference type="ARBA" id="ARBA00022989"/>
    </source>
</evidence>
<evidence type="ECO:0000256" key="20">
    <source>
        <dbReference type="PIRSR" id="PIRSR601508-1"/>
    </source>
</evidence>
<dbReference type="InterPro" id="IPR001320">
    <property type="entry name" value="Iontro_rcpt_C"/>
</dbReference>
<proteinExistence type="inferred from homology"/>
<evidence type="ECO:0000259" key="25">
    <source>
        <dbReference type="SMART" id="SM00079"/>
    </source>
</evidence>
<gene>
    <name evidence="27" type="primary">GRIN3A</name>
</gene>
<feature type="site" description="Crucial to convey clamshell closure to channel opening" evidence="21">
    <location>
        <position position="806"/>
    </location>
</feature>
<name>A0AAZ3NSK3_ONCTS</name>
<feature type="domain" description="Ionotropic glutamate receptor C-terminal" evidence="25">
    <location>
        <begin position="587"/>
        <end position="939"/>
    </location>
</feature>
<dbReference type="CDD" id="cd13720">
    <property type="entry name" value="PBP2_iGluR_NMDA_Nr3"/>
    <property type="match status" value="1"/>
</dbReference>
<sequence length="1163" mass="130562">MTGVGIWFAFVRFVLLPLLAPCTLLLCVLIPVCLSHPQPCQILNRIGHTVRVGALQLQPRLFSHVSTFRGGKEAPVPVDEWDIHGGTREAVERQLENITKSVNEHDLHSLGTRASMNSQHKEMGGKSKNMYKQNESERSVFMPRDSILLATETLNRMAGLLPYNLSLEVVMAVDAGLGELPTFSSSIPVCEDPMSFLQSICHTVIVQGVSAMMAFPQTRDDLVKLEFIASTLQIPVISVVQNVFKRQSKNPLHFQMPMQNPALPQVELLYSLLVINSWYDVSLLLCQEWNISSFLVRLRNNTKFHLGSVVNITTYTTSSGSQPNSSVSKADFQTSLLGYVESIKESTSTVVTFGCDIRDIKRIFNVVTKLGLMLPEYHWVLGDTQDVKELRTEGLPAGLLAHGRMGTPSLDHYVQDGLELVARVVGSAAYRSPELALIPSITNCMDTQSSQNRNMTSGKYLSRFLSNTSFEGLSGFISSQEETVISSESHHFIWSLQHDPIGKPMWTRLGRWKHDRVLLDYTAWTNKQASYQGGDWRYLSRLHLRVVTLVEHPFVFTREVDEDGLCPAGQLCLNPLTNNTALLQSLFLQMRGPNDSIPMEYKKCCYGYCVDLLEKLAEDMGFDFDLYIVGDGKYGGFTNGRWTGLVGDLLSGAAHLAVTSFSINSARSRVIDFTSPFFSTSLGILVRTRDTAAPIGAFMWPLHWSMWLGIFVSLHVTAVFLTIYEWNSPFGMTPRGRNRDKVFSFSSALNVCYAILFGRTAAIKPPKCWTGRFLMNLWAIFCLFCLSTYTANLAAVMVGEKTFQQLSGIHDPKLHHPSQGFRFATVRESSAEDYLKKSFPEMHEYMRRYNVPATPDGIEHLKHDPQQLDAFIMDKALLDHEVSIDAECKTLTVGKPFAIEGYGIGLRQNSHLTSNISELVSQYKSDGFIDMLHDKWYKVVPCGKRSFAVTETLQMGIKHFSGLFLMLCVGLGLSLLTTLAEHIIYRFVIPRVKEPKFKYWLHTSQRLHRAMNSSFNDDKLQTVAKTEERCIMGNNKQLQPCVPWNSSNCNRRKIPPQESLLNVLESPPCDCSPPPPSAPPPPSSPPSPQVKSLVPRQATSNGRTDQVGLQARTNPMLQELSELETHITIIKQQLHIAMMKKRELEQPGETHDRVETDTSRNTT</sequence>
<evidence type="ECO:0000256" key="23">
    <source>
        <dbReference type="RuleBase" id="RU367118"/>
    </source>
</evidence>
<comment type="similarity">
    <text evidence="23">Belongs to the glutamate-gated ion channel (TC 1.A.10.1) family.</text>
</comment>
<feature type="binding site" evidence="20">
    <location>
        <position position="874"/>
    </location>
    <ligand>
        <name>L-glutamate</name>
        <dbReference type="ChEBI" id="CHEBI:29985"/>
    </ligand>
</feature>
<feature type="transmembrane region" description="Helical" evidence="23">
    <location>
        <begin position="704"/>
        <end position="724"/>
    </location>
</feature>
<evidence type="ECO:0000256" key="10">
    <source>
        <dbReference type="ARBA" id="ARBA00023065"/>
    </source>
</evidence>
<dbReference type="FunFam" id="3.40.190.10:FF:000045">
    <property type="entry name" value="Putative glutamate receptor ionotropic NMDA 3A"/>
    <property type="match status" value="1"/>
</dbReference>
<keyword evidence="4 23" id="KW-0812">Transmembrane</keyword>
<keyword evidence="8 23" id="KW-1133">Transmembrane helix</keyword>
<evidence type="ECO:0000256" key="21">
    <source>
        <dbReference type="PIRSR" id="PIRSR601508-2"/>
    </source>
</evidence>
<feature type="transmembrane region" description="Helical" evidence="23">
    <location>
        <begin position="775"/>
        <end position="798"/>
    </location>
</feature>
<dbReference type="AlphaFoldDB" id="A0AAZ3NSK3"/>
<comment type="catalytic activity">
    <reaction evidence="19">
        <text>Ca(2+)(in) = Ca(2+)(out)</text>
        <dbReference type="Rhea" id="RHEA:29671"/>
        <dbReference type="ChEBI" id="CHEBI:29108"/>
    </reaction>
</comment>
<feature type="disulfide bond" evidence="22">
    <location>
        <begin position="888"/>
        <end position="942"/>
    </location>
</feature>
<comment type="catalytic activity">
    <reaction evidence="18">
        <text>Na(+)(in) = Na(+)(out)</text>
        <dbReference type="Rhea" id="RHEA:34963"/>
        <dbReference type="ChEBI" id="CHEBI:29101"/>
    </reaction>
</comment>
<evidence type="ECO:0000256" key="9">
    <source>
        <dbReference type="ARBA" id="ARBA00023018"/>
    </source>
</evidence>
<dbReference type="GO" id="GO:0038023">
    <property type="term" value="F:signaling receptor activity"/>
    <property type="evidence" value="ECO:0007669"/>
    <property type="project" value="InterPro"/>
</dbReference>
<keyword evidence="6" id="KW-0106">Calcium</keyword>
<keyword evidence="7" id="KW-0460">Magnesium</keyword>
<feature type="compositionally biased region" description="Pro residues" evidence="24">
    <location>
        <begin position="1070"/>
        <end position="1088"/>
    </location>
</feature>
<evidence type="ECO:0000256" key="17">
    <source>
        <dbReference type="ARBA" id="ARBA00023303"/>
    </source>
</evidence>
<feature type="binding site" evidence="20">
    <location>
        <position position="830"/>
    </location>
    <ligand>
        <name>L-glutamate</name>
        <dbReference type="ChEBI" id="CHEBI:29985"/>
    </ligand>
</feature>
<evidence type="ECO:0000256" key="19">
    <source>
        <dbReference type="ARBA" id="ARBA00036634"/>
    </source>
</evidence>
<keyword evidence="28" id="KW-1185">Reference proteome</keyword>